<dbReference type="Gene3D" id="3.40.50.1240">
    <property type="entry name" value="Phosphoglycerate mutase-like"/>
    <property type="match status" value="1"/>
</dbReference>
<evidence type="ECO:0000256" key="1">
    <source>
        <dbReference type="ARBA" id="ARBA00005375"/>
    </source>
</evidence>
<feature type="region of interest" description="Disordered" evidence="3">
    <location>
        <begin position="415"/>
        <end position="434"/>
    </location>
</feature>
<evidence type="ECO:0000313" key="4">
    <source>
        <dbReference type="EMBL" id="TQB71565.1"/>
    </source>
</evidence>
<evidence type="ECO:0000313" key="5">
    <source>
        <dbReference type="Proteomes" id="UP000319663"/>
    </source>
</evidence>
<protein>
    <recommendedName>
        <fullName evidence="6">Acid phosphatase pho5</fullName>
    </recommendedName>
</protein>
<dbReference type="CDD" id="cd07061">
    <property type="entry name" value="HP_HAP_like"/>
    <property type="match status" value="1"/>
</dbReference>
<sequence>MTTLVPREPYSQEELERLYPKGLQLQLVQVFLRHGERTPVSSRFQNAFPRLPGWSKWQPAGRISGHGTTFNGEGGWKPLAREMSRWSHWVQEGIWRVSGKLAQQYLMKIKDLLWTNWLESHHGELTDRGRETTFALGQRLRHLYVDQLGFMPKVKSDTDDIYLRTTAVPRALESLQQVFWGMYPADSRTVNLPPPVIVGRSVSDETLFPNEGSCPRFRQLARLFAQRAADRWNETEEMEYLNSIWSKWMPAYSPRIAVDSKPRLSGIMDTVNATDAHGPGTKLPVEFYDKKGRAIMDKIAVDEWFAGYQETNEYRRLGIGALLGDVVDNMVSAATTGGWFSETIAPGSLKNGKAIRFALSGCHDTTLAAILNSVGGFKGEKWPPFTSSIAIELFSKAGEGARAVDETPKKTGFLSFLGGSSPSSTRQNPSDVARIPLDSLPESARKGLKNHYVRVRYNDKPVRIPGCAAKPENHLPGDETFCTLEAFKGIVDKFTPKNWKEECVQNLGDGLFGKDNRFKEEAGYY</sequence>
<gene>
    <name evidence="4" type="ORF">MPDQ_007423</name>
</gene>
<dbReference type="PANTHER" id="PTHR11567:SF110">
    <property type="entry name" value="2-PHOSPHOXYLOSE PHOSPHATASE 1"/>
    <property type="match status" value="1"/>
</dbReference>
<feature type="compositionally biased region" description="Low complexity" evidence="3">
    <location>
        <begin position="415"/>
        <end position="424"/>
    </location>
</feature>
<comment type="caution">
    <text evidence="4">The sequence shown here is derived from an EMBL/GenBank/DDBJ whole genome shotgun (WGS) entry which is preliminary data.</text>
</comment>
<proteinExistence type="inferred from homology"/>
<dbReference type="InterPro" id="IPR000560">
    <property type="entry name" value="His_Pase_clade-2"/>
</dbReference>
<accession>A0A507QVF0</accession>
<reference evidence="4 5" key="1">
    <citation type="submission" date="2019-06" db="EMBL/GenBank/DDBJ databases">
        <title>Wine fermentation using esterase from Monascus purpureus.</title>
        <authorList>
            <person name="Geng C."/>
            <person name="Zhang Y."/>
        </authorList>
    </citation>
    <scope>NUCLEOTIDE SEQUENCE [LARGE SCALE GENOMIC DNA]</scope>
    <source>
        <strain evidence="4">HQ1</strain>
    </source>
</reference>
<dbReference type="InterPro" id="IPR050645">
    <property type="entry name" value="Histidine_acid_phosphatase"/>
</dbReference>
<evidence type="ECO:0000256" key="3">
    <source>
        <dbReference type="SAM" id="MobiDB-lite"/>
    </source>
</evidence>
<dbReference type="Pfam" id="PF00328">
    <property type="entry name" value="His_Phos_2"/>
    <property type="match status" value="1"/>
</dbReference>
<dbReference type="GO" id="GO:0016791">
    <property type="term" value="F:phosphatase activity"/>
    <property type="evidence" value="ECO:0007669"/>
    <property type="project" value="TreeGrafter"/>
</dbReference>
<keyword evidence="2" id="KW-0378">Hydrolase</keyword>
<evidence type="ECO:0008006" key="6">
    <source>
        <dbReference type="Google" id="ProtNLM"/>
    </source>
</evidence>
<dbReference type="PANTHER" id="PTHR11567">
    <property type="entry name" value="ACID PHOSPHATASE-RELATED"/>
    <property type="match status" value="1"/>
</dbReference>
<keyword evidence="5" id="KW-1185">Reference proteome</keyword>
<dbReference type="Proteomes" id="UP000319663">
    <property type="component" value="Unassembled WGS sequence"/>
</dbReference>
<dbReference type="InterPro" id="IPR029033">
    <property type="entry name" value="His_PPase_superfam"/>
</dbReference>
<comment type="similarity">
    <text evidence="1">Belongs to the histidine acid phosphatase family.</text>
</comment>
<dbReference type="EMBL" id="VIFY01000079">
    <property type="protein sequence ID" value="TQB71565.1"/>
    <property type="molecule type" value="Genomic_DNA"/>
</dbReference>
<evidence type="ECO:0000256" key="2">
    <source>
        <dbReference type="ARBA" id="ARBA00022801"/>
    </source>
</evidence>
<name>A0A507QVF0_MONPU</name>
<dbReference type="AlphaFoldDB" id="A0A507QVF0"/>
<organism evidence="4 5">
    <name type="scientific">Monascus purpureus</name>
    <name type="common">Red mold</name>
    <name type="synonym">Monascus anka</name>
    <dbReference type="NCBI Taxonomy" id="5098"/>
    <lineage>
        <taxon>Eukaryota</taxon>
        <taxon>Fungi</taxon>
        <taxon>Dikarya</taxon>
        <taxon>Ascomycota</taxon>
        <taxon>Pezizomycotina</taxon>
        <taxon>Eurotiomycetes</taxon>
        <taxon>Eurotiomycetidae</taxon>
        <taxon>Eurotiales</taxon>
        <taxon>Aspergillaceae</taxon>
        <taxon>Monascus</taxon>
    </lineage>
</organism>
<dbReference type="SUPFAM" id="SSF53254">
    <property type="entry name" value="Phosphoglycerate mutase-like"/>
    <property type="match status" value="1"/>
</dbReference>
<dbReference type="STRING" id="5098.A0A507QVF0"/>